<dbReference type="RefSeq" id="WP_022934734.1">
    <property type="nucleotide sequence ID" value="NZ_CP007154.1"/>
</dbReference>
<evidence type="ECO:0000256" key="2">
    <source>
        <dbReference type="ARBA" id="ARBA00022980"/>
    </source>
</evidence>
<evidence type="ECO:0000256" key="1">
    <source>
        <dbReference type="ARBA" id="ARBA00009254"/>
    </source>
</evidence>
<gene>
    <name evidence="5 6" type="primary">rpmC</name>
    <name evidence="6" type="ORF">MYB_01645</name>
</gene>
<evidence type="ECO:0000313" key="6">
    <source>
        <dbReference type="EMBL" id="AHH45338.1"/>
    </source>
</evidence>
<dbReference type="OrthoDB" id="9815192at2"/>
<dbReference type="PROSITE" id="PS00579">
    <property type="entry name" value="RIBOSOMAL_L29"/>
    <property type="match status" value="1"/>
</dbReference>
<dbReference type="InterPro" id="IPR036049">
    <property type="entry name" value="Ribosomal_uL29_sf"/>
</dbReference>
<evidence type="ECO:0000313" key="7">
    <source>
        <dbReference type="Proteomes" id="UP000019229"/>
    </source>
</evidence>
<dbReference type="HOGENOM" id="CLU_158491_7_0_14"/>
<comment type="similarity">
    <text evidence="1 5">Belongs to the universal ribosomal protein uL29 family.</text>
</comment>
<reference evidence="6 7" key="1">
    <citation type="journal article" date="2014" name="Genome Announc.">
        <title>Complete Genome Sequence of Mycoplasma bovoculi Strain M165/69T (ATCC 29104).</title>
        <authorList>
            <person name="Calcutt M.J."/>
            <person name="Foecking M.F."/>
        </authorList>
    </citation>
    <scope>NUCLEOTIDE SEQUENCE [LARGE SCALE GENOMIC DNA]</scope>
    <source>
        <strain evidence="6">M165/69</strain>
    </source>
</reference>
<evidence type="ECO:0000256" key="4">
    <source>
        <dbReference type="ARBA" id="ARBA00035204"/>
    </source>
</evidence>
<dbReference type="EMBL" id="CP007154">
    <property type="protein sequence ID" value="AHH45338.1"/>
    <property type="molecule type" value="Genomic_DNA"/>
</dbReference>
<dbReference type="GO" id="GO:0022625">
    <property type="term" value="C:cytosolic large ribosomal subunit"/>
    <property type="evidence" value="ECO:0007669"/>
    <property type="project" value="TreeGrafter"/>
</dbReference>
<dbReference type="KEGG" id="mbc:MYB_01645"/>
<dbReference type="Proteomes" id="UP000019229">
    <property type="component" value="Chromosome"/>
</dbReference>
<dbReference type="GO" id="GO:0006412">
    <property type="term" value="P:translation"/>
    <property type="evidence" value="ECO:0007669"/>
    <property type="project" value="UniProtKB-UniRule"/>
</dbReference>
<dbReference type="PATRIC" id="fig|743966.3.peg.330"/>
<accession>W5V0M9</accession>
<organism evidence="6 7">
    <name type="scientific">Mesomycoplasma bovoculi M165/69</name>
    <dbReference type="NCBI Taxonomy" id="743966"/>
    <lineage>
        <taxon>Bacteria</taxon>
        <taxon>Bacillati</taxon>
        <taxon>Mycoplasmatota</taxon>
        <taxon>Mycoplasmoidales</taxon>
        <taxon>Metamycoplasmataceae</taxon>
        <taxon>Mesomycoplasma</taxon>
    </lineage>
</organism>
<dbReference type="InterPro" id="IPR001854">
    <property type="entry name" value="Ribosomal_uL29"/>
</dbReference>
<keyword evidence="2 5" id="KW-0689">Ribosomal protein</keyword>
<dbReference type="PANTHER" id="PTHR10916:SF0">
    <property type="entry name" value="LARGE RIBOSOMAL SUBUNIT PROTEIN UL29C"/>
    <property type="match status" value="1"/>
</dbReference>
<protein>
    <recommendedName>
        <fullName evidence="4 5">Large ribosomal subunit protein uL29</fullName>
    </recommendedName>
</protein>
<dbReference type="AlphaFoldDB" id="W5V0M9"/>
<dbReference type="Gene3D" id="1.10.287.310">
    <property type="match status" value="1"/>
</dbReference>
<name>W5V0M9_9BACT</name>
<keyword evidence="7" id="KW-1185">Reference proteome</keyword>
<evidence type="ECO:0000256" key="5">
    <source>
        <dbReference type="HAMAP-Rule" id="MF_00374"/>
    </source>
</evidence>
<sequence>MEFKELANKSVSELQQMLVEYRSELFTLRFKNKTQRLDQSHKIAEIKKDIARILTAIRQQEIIKEAD</sequence>
<dbReference type="InterPro" id="IPR050063">
    <property type="entry name" value="Ribosomal_protein_uL29"/>
</dbReference>
<dbReference type="InterPro" id="IPR018254">
    <property type="entry name" value="Ribosomal_uL29_CS"/>
</dbReference>
<dbReference type="STRING" id="743966.MYB_01645"/>
<evidence type="ECO:0000256" key="3">
    <source>
        <dbReference type="ARBA" id="ARBA00023274"/>
    </source>
</evidence>
<dbReference type="PANTHER" id="PTHR10916">
    <property type="entry name" value="60S RIBOSOMAL PROTEIN L35/50S RIBOSOMAL PROTEIN L29"/>
    <property type="match status" value="1"/>
</dbReference>
<dbReference type="GO" id="GO:0003735">
    <property type="term" value="F:structural constituent of ribosome"/>
    <property type="evidence" value="ECO:0007669"/>
    <property type="project" value="InterPro"/>
</dbReference>
<dbReference type="Pfam" id="PF00831">
    <property type="entry name" value="Ribosomal_L29"/>
    <property type="match status" value="1"/>
</dbReference>
<proteinExistence type="inferred from homology"/>
<dbReference type="HAMAP" id="MF_00374">
    <property type="entry name" value="Ribosomal_uL29"/>
    <property type="match status" value="1"/>
</dbReference>
<dbReference type="SUPFAM" id="SSF46561">
    <property type="entry name" value="Ribosomal protein L29 (L29p)"/>
    <property type="match status" value="1"/>
</dbReference>
<keyword evidence="3 5" id="KW-0687">Ribonucleoprotein</keyword>
<dbReference type="eggNOG" id="COG0255">
    <property type="taxonomic scope" value="Bacteria"/>
</dbReference>
<dbReference type="NCBIfam" id="TIGR00012">
    <property type="entry name" value="L29"/>
    <property type="match status" value="1"/>
</dbReference>
<dbReference type="CDD" id="cd00427">
    <property type="entry name" value="Ribosomal_L29_HIP"/>
    <property type="match status" value="1"/>
</dbReference>